<dbReference type="Proteomes" id="UP000315439">
    <property type="component" value="Unassembled WGS sequence"/>
</dbReference>
<dbReference type="PANTHER" id="PTHR33387">
    <property type="entry name" value="RMLC-LIKE JELLY ROLL FOLD PROTEIN"/>
    <property type="match status" value="1"/>
</dbReference>
<dbReference type="Pfam" id="PF06172">
    <property type="entry name" value="Cupin_5"/>
    <property type="match status" value="1"/>
</dbReference>
<dbReference type="InterPro" id="IPR039935">
    <property type="entry name" value="YML079W-like"/>
</dbReference>
<proteinExistence type="predicted"/>
<dbReference type="Gene3D" id="2.60.120.10">
    <property type="entry name" value="Jelly Rolls"/>
    <property type="match status" value="1"/>
</dbReference>
<dbReference type="OrthoDB" id="9798288at2"/>
<keyword evidence="3" id="KW-1185">Reference proteome</keyword>
<evidence type="ECO:0000313" key="3">
    <source>
        <dbReference type="Proteomes" id="UP000315439"/>
    </source>
</evidence>
<feature type="domain" description="DUF985" evidence="1">
    <location>
        <begin position="5"/>
        <end position="139"/>
    </location>
</feature>
<reference evidence="2 3" key="1">
    <citation type="submission" date="2019-07" db="EMBL/GenBank/DDBJ databases">
        <title>Draft genome for Aliikangiella sp. M105.</title>
        <authorList>
            <person name="Wang G."/>
        </authorList>
    </citation>
    <scope>NUCLEOTIDE SEQUENCE [LARGE SCALE GENOMIC DNA]</scope>
    <source>
        <strain evidence="2 3">M105</strain>
    </source>
</reference>
<dbReference type="InterPro" id="IPR009327">
    <property type="entry name" value="Cupin_DUF985"/>
</dbReference>
<dbReference type="InterPro" id="IPR011051">
    <property type="entry name" value="RmlC_Cupin_sf"/>
</dbReference>
<dbReference type="SUPFAM" id="SSF51182">
    <property type="entry name" value="RmlC-like cupins"/>
    <property type="match status" value="1"/>
</dbReference>
<organism evidence="2 3">
    <name type="scientific">Aliikangiella coralliicola</name>
    <dbReference type="NCBI Taxonomy" id="2592383"/>
    <lineage>
        <taxon>Bacteria</taxon>
        <taxon>Pseudomonadati</taxon>
        <taxon>Pseudomonadota</taxon>
        <taxon>Gammaproteobacteria</taxon>
        <taxon>Oceanospirillales</taxon>
        <taxon>Pleioneaceae</taxon>
        <taxon>Aliikangiella</taxon>
    </lineage>
</organism>
<gene>
    <name evidence="2" type="ORF">FLL46_02945</name>
</gene>
<accession>A0A545UK64</accession>
<dbReference type="InterPro" id="IPR014710">
    <property type="entry name" value="RmlC-like_jellyroll"/>
</dbReference>
<dbReference type="AlphaFoldDB" id="A0A545UK64"/>
<dbReference type="PANTHER" id="PTHR33387:SF3">
    <property type="entry name" value="DUF985 DOMAIN-CONTAINING PROTEIN"/>
    <property type="match status" value="1"/>
</dbReference>
<evidence type="ECO:0000259" key="1">
    <source>
        <dbReference type="Pfam" id="PF06172"/>
    </source>
</evidence>
<dbReference type="EMBL" id="VIKS01000001">
    <property type="protein sequence ID" value="TQV89846.1"/>
    <property type="molecule type" value="Genomic_DNA"/>
</dbReference>
<evidence type="ECO:0000313" key="2">
    <source>
        <dbReference type="EMBL" id="TQV89846.1"/>
    </source>
</evidence>
<comment type="caution">
    <text evidence="2">The sequence shown here is derived from an EMBL/GenBank/DDBJ whole genome shotgun (WGS) entry which is preliminary data.</text>
</comment>
<protein>
    <submittedName>
        <fullName evidence="2">Cupin domain-containing protein</fullName>
    </submittedName>
</protein>
<sequence>MTKDDVIDSLNLVPHPNEGGYYRRTYESKRNINGDDGLPRKLLTSIYYLLTSDSPIGHLHKNCSDIVHFYHLGASIEYLIISPDGKVEKKILGPDIANGETPQLVVKGGYWKASQLHHGDFGLISEAVAPGFEYKDNEVATTEVINQLFPELVSSVGQFIKCEKTSREFSILFEF</sequence>
<dbReference type="RefSeq" id="WP_142891910.1">
    <property type="nucleotide sequence ID" value="NZ_ML660160.1"/>
</dbReference>
<dbReference type="CDD" id="cd06121">
    <property type="entry name" value="cupin_YML079wp"/>
    <property type="match status" value="1"/>
</dbReference>
<name>A0A545UK64_9GAMM</name>